<gene>
    <name evidence="5" type="ORF">RGR602_PC01503</name>
</gene>
<proteinExistence type="inferred from homology"/>
<evidence type="ECO:0000259" key="4">
    <source>
        <dbReference type="Pfam" id="PF01261"/>
    </source>
</evidence>
<geneLocation type="plasmid" evidence="5 6">
    <name>pRgalR602c</name>
</geneLocation>
<evidence type="ECO:0000313" key="6">
    <source>
        <dbReference type="Proteomes" id="UP000031368"/>
    </source>
</evidence>
<keyword evidence="5" id="KW-0614">Plasmid</keyword>
<dbReference type="Gene3D" id="3.20.20.150">
    <property type="entry name" value="Divalent-metal-dependent TIM barrel enzymes"/>
    <property type="match status" value="1"/>
</dbReference>
<dbReference type="NCBIfam" id="NF043033">
    <property type="entry name" value="OxoTetrIsom"/>
    <property type="match status" value="1"/>
</dbReference>
<dbReference type="InterPro" id="IPR050417">
    <property type="entry name" value="Sugar_Epim/Isomerase"/>
</dbReference>
<feature type="domain" description="Xylose isomerase-like TIM barrel" evidence="4">
    <location>
        <begin position="21"/>
        <end position="254"/>
    </location>
</feature>
<dbReference type="AlphaFoldDB" id="A0A0B4XC12"/>
<dbReference type="RefSeq" id="WP_040115723.1">
    <property type="nucleotide sequence ID" value="NZ_CP006880.1"/>
</dbReference>
<accession>A0A0B4XC12</accession>
<reference evidence="5 6" key="1">
    <citation type="submission" date="2013-11" db="EMBL/GenBank/DDBJ databases">
        <title>Complete genome sequence of Rhizobium gallicum bv. gallicum R602.</title>
        <authorList>
            <person name="Bustos P."/>
            <person name="Santamaria R.I."/>
            <person name="Lozano L."/>
            <person name="Acosta J.L."/>
            <person name="Ormeno-Orrillo E."/>
            <person name="Rogel M.A."/>
            <person name="Romero D."/>
            <person name="Cevallos M.A."/>
            <person name="Martinez-Romero E."/>
            <person name="Gonzalez V."/>
        </authorList>
    </citation>
    <scope>NUCLEOTIDE SEQUENCE [LARGE SCALE GENOMIC DNA]</scope>
    <source>
        <strain evidence="5 6">R602</strain>
        <plasmid evidence="5 6">pRgalR602c</plasmid>
    </source>
</reference>
<dbReference type="PANTHER" id="PTHR43489">
    <property type="entry name" value="ISOMERASE"/>
    <property type="match status" value="1"/>
</dbReference>
<dbReference type="PANTHER" id="PTHR43489:SF6">
    <property type="entry name" value="HYDROXYPYRUVATE ISOMERASE-RELATED"/>
    <property type="match status" value="1"/>
</dbReference>
<dbReference type="HOGENOM" id="CLU_050006_1_2_5"/>
<dbReference type="GO" id="GO:0046487">
    <property type="term" value="P:glyoxylate metabolic process"/>
    <property type="evidence" value="ECO:0007669"/>
    <property type="project" value="TreeGrafter"/>
</dbReference>
<protein>
    <submittedName>
        <fullName evidence="5">Hydroxypyruvate isomerase protein</fullName>
        <ecNumber evidence="5">5.3.1.22</ecNumber>
    </submittedName>
</protein>
<feature type="active site" description="Proton donor/acceptor" evidence="3">
    <location>
        <position position="238"/>
    </location>
</feature>
<dbReference type="PIRSF" id="PIRSF006241">
    <property type="entry name" value="HyI"/>
    <property type="match status" value="1"/>
</dbReference>
<dbReference type="KEGG" id="rga:RGR602_PC01503"/>
<dbReference type="InterPro" id="IPR036237">
    <property type="entry name" value="Xyl_isomerase-like_sf"/>
</dbReference>
<dbReference type="InterPro" id="IPR013022">
    <property type="entry name" value="Xyl_isomerase-like_TIM-brl"/>
</dbReference>
<keyword evidence="6" id="KW-1185">Reference proteome</keyword>
<evidence type="ECO:0000256" key="3">
    <source>
        <dbReference type="PIRSR" id="PIRSR006241-50"/>
    </source>
</evidence>
<evidence type="ECO:0000256" key="1">
    <source>
        <dbReference type="ARBA" id="ARBA00023235"/>
    </source>
</evidence>
<keyword evidence="1 2" id="KW-0413">Isomerase</keyword>
<dbReference type="SUPFAM" id="SSF51658">
    <property type="entry name" value="Xylose isomerase-like"/>
    <property type="match status" value="1"/>
</dbReference>
<dbReference type="FunFam" id="3.20.20.150:FF:000007">
    <property type="entry name" value="Hydroxypyruvate isomerase"/>
    <property type="match status" value="1"/>
</dbReference>
<comment type="similarity">
    <text evidence="2">Belongs to the hyi family.</text>
</comment>
<dbReference type="EMBL" id="CP006880">
    <property type="protein sequence ID" value="AJD45529.1"/>
    <property type="molecule type" value="Genomic_DNA"/>
</dbReference>
<evidence type="ECO:0000256" key="2">
    <source>
        <dbReference type="PIRNR" id="PIRNR006241"/>
    </source>
</evidence>
<dbReference type="InterPro" id="IPR053398">
    <property type="entry name" value="HPT_OtnI_isomerases"/>
</dbReference>
<dbReference type="InterPro" id="IPR026040">
    <property type="entry name" value="HyI-like"/>
</dbReference>
<organism evidence="5 6">
    <name type="scientific">Rhizobium gallicum bv. gallicum R602sp</name>
    <dbReference type="NCBI Taxonomy" id="1041138"/>
    <lineage>
        <taxon>Bacteria</taxon>
        <taxon>Pseudomonadati</taxon>
        <taxon>Pseudomonadota</taxon>
        <taxon>Alphaproteobacteria</taxon>
        <taxon>Hyphomicrobiales</taxon>
        <taxon>Rhizobiaceae</taxon>
        <taxon>Rhizobium/Agrobacterium group</taxon>
        <taxon>Rhizobium</taxon>
    </lineage>
</organism>
<dbReference type="Proteomes" id="UP000031368">
    <property type="component" value="Plasmid pRgalR602c"/>
</dbReference>
<dbReference type="EC" id="5.3.1.22" evidence="5"/>
<evidence type="ECO:0000313" key="5">
    <source>
        <dbReference type="EMBL" id="AJD45529.1"/>
    </source>
</evidence>
<keyword evidence="5" id="KW-0670">Pyruvate</keyword>
<dbReference type="GO" id="GO:0008903">
    <property type="term" value="F:hydroxypyruvate isomerase activity"/>
    <property type="evidence" value="ECO:0007669"/>
    <property type="project" value="UniProtKB-EC"/>
</dbReference>
<dbReference type="Pfam" id="PF01261">
    <property type="entry name" value="AP_endonuc_2"/>
    <property type="match status" value="1"/>
</dbReference>
<name>A0A0B4XC12_9HYPH</name>
<feature type="active site" description="Proton donor/acceptor" evidence="3">
    <location>
        <position position="141"/>
    </location>
</feature>
<sequence>MPQFAANLTMMFNEVAFLERFAAAAMVGFSAVEFLFPYDHPPEVIGERLRENGLTVALFNLPPGNWQAGERGLAALDGRQSEFRTSVDTALRYARSAGARTLHVMSGLASRRDPAAIAVYRDSLAFACDRAGECGIDIVIEPINPRDMPGYFLNNFDFAADIISALKRPNLKLQFDIYHRQIIHGDVLTGLRRLMPLIGHVQIASVPLRNEPATGELDDFRLLTELDVLGYKGFVGCEYRPAGKTVAGLSWLDAFASR</sequence>